<dbReference type="AlphaFoldDB" id="A0A067MTE6"/>
<evidence type="ECO:0000313" key="3">
    <source>
        <dbReference type="Proteomes" id="UP000027195"/>
    </source>
</evidence>
<sequence>MVARDALEKELPPASLEFLDGLVESIQPSSAQDHVMLEYEDGEDAKARLMLQREQLDLVQVFLCEEVARVRAEWNHLAPINKLPIEVLEHIFLYGAFDDIANYTMLPYSSRTISHVCRYWRGVALSTPLLWSSHRQGHPEEISHRARMIPRDVVVFTSRHMDLNAMYTNMRSLHVALSGSGAANNFTRLTSARAPTLTTLWITSLGKSKDRQPELGNDILFEGLHRVQEMFVRRCSIPWDRFLLRGLRRLSFSEVSILPSTLCNAVQACPSLLDLEIQNCYILPTQAEFIPLLILPDLRKITITILAAEFLRCRFLLMDSVLVPGTADVALRYNTDAQTLDETLFTSLWSKAPISGNALFSPLQICLANCRNLMVNTRMFGLKSRTIHVISRYNDITITFDHFDSKILKSMDELAAFLSLTPQIESLSVRSIGQSRPIPYGPPIARMITALSGLKRVELGRYTVSTEDEIFELLTLQQWMHPIEQITLIKSRSELHQFLRFVQSRISLDEPSSSPTASASLATSPPSKLKLVIRSYFEVHPEVLETLKTLIEVVRDNGP</sequence>
<evidence type="ECO:0000313" key="2">
    <source>
        <dbReference type="EMBL" id="KDQ17985.1"/>
    </source>
</evidence>
<dbReference type="InterPro" id="IPR001810">
    <property type="entry name" value="F-box_dom"/>
</dbReference>
<dbReference type="Proteomes" id="UP000027195">
    <property type="component" value="Unassembled WGS sequence"/>
</dbReference>
<dbReference type="Pfam" id="PF12937">
    <property type="entry name" value="F-box-like"/>
    <property type="match status" value="1"/>
</dbReference>
<dbReference type="InParanoid" id="A0A067MTE6"/>
<dbReference type="SUPFAM" id="SSF52047">
    <property type="entry name" value="RNI-like"/>
    <property type="match status" value="1"/>
</dbReference>
<dbReference type="HOGENOM" id="CLU_022942_0_0_1"/>
<dbReference type="STRING" id="930990.A0A067MTE6"/>
<feature type="domain" description="F-box" evidence="1">
    <location>
        <begin position="80"/>
        <end position="133"/>
    </location>
</feature>
<dbReference type="EMBL" id="KL198022">
    <property type="protein sequence ID" value="KDQ17985.1"/>
    <property type="molecule type" value="Genomic_DNA"/>
</dbReference>
<dbReference type="InterPro" id="IPR036047">
    <property type="entry name" value="F-box-like_dom_sf"/>
</dbReference>
<accession>A0A067MTE6</accession>
<dbReference type="Gene3D" id="1.20.1280.50">
    <property type="match status" value="1"/>
</dbReference>
<dbReference type="Gene3D" id="3.80.10.10">
    <property type="entry name" value="Ribonuclease Inhibitor"/>
    <property type="match status" value="1"/>
</dbReference>
<reference evidence="3" key="1">
    <citation type="journal article" date="2014" name="Proc. Natl. Acad. Sci. U.S.A.">
        <title>Extensive sampling of basidiomycete genomes demonstrates inadequacy of the white-rot/brown-rot paradigm for wood decay fungi.</title>
        <authorList>
            <person name="Riley R."/>
            <person name="Salamov A.A."/>
            <person name="Brown D.W."/>
            <person name="Nagy L.G."/>
            <person name="Floudas D."/>
            <person name="Held B.W."/>
            <person name="Levasseur A."/>
            <person name="Lombard V."/>
            <person name="Morin E."/>
            <person name="Otillar R."/>
            <person name="Lindquist E.A."/>
            <person name="Sun H."/>
            <person name="LaButti K.M."/>
            <person name="Schmutz J."/>
            <person name="Jabbour D."/>
            <person name="Luo H."/>
            <person name="Baker S.E."/>
            <person name="Pisabarro A.G."/>
            <person name="Walton J.D."/>
            <person name="Blanchette R.A."/>
            <person name="Henrissat B."/>
            <person name="Martin F."/>
            <person name="Cullen D."/>
            <person name="Hibbett D.S."/>
            <person name="Grigoriev I.V."/>
        </authorList>
    </citation>
    <scope>NUCLEOTIDE SEQUENCE [LARGE SCALE GENOMIC DNA]</scope>
    <source>
        <strain evidence="3">FD-172 SS1</strain>
    </source>
</reference>
<dbReference type="OrthoDB" id="3365698at2759"/>
<name>A0A067MTE6_BOTB1</name>
<proteinExistence type="predicted"/>
<keyword evidence="3" id="KW-1185">Reference proteome</keyword>
<dbReference type="SUPFAM" id="SSF81383">
    <property type="entry name" value="F-box domain"/>
    <property type="match status" value="1"/>
</dbReference>
<gene>
    <name evidence="2" type="ORF">BOTBODRAFT_185389</name>
</gene>
<evidence type="ECO:0000259" key="1">
    <source>
        <dbReference type="Pfam" id="PF12937"/>
    </source>
</evidence>
<dbReference type="InterPro" id="IPR032675">
    <property type="entry name" value="LRR_dom_sf"/>
</dbReference>
<organism evidence="2 3">
    <name type="scientific">Botryobasidium botryosum (strain FD-172 SS1)</name>
    <dbReference type="NCBI Taxonomy" id="930990"/>
    <lineage>
        <taxon>Eukaryota</taxon>
        <taxon>Fungi</taxon>
        <taxon>Dikarya</taxon>
        <taxon>Basidiomycota</taxon>
        <taxon>Agaricomycotina</taxon>
        <taxon>Agaricomycetes</taxon>
        <taxon>Cantharellales</taxon>
        <taxon>Botryobasidiaceae</taxon>
        <taxon>Botryobasidium</taxon>
    </lineage>
</organism>
<protein>
    <recommendedName>
        <fullName evidence="1">F-box domain-containing protein</fullName>
    </recommendedName>
</protein>